<dbReference type="EMBL" id="JAUSUD010000001">
    <property type="protein sequence ID" value="MDQ0229193.1"/>
    <property type="molecule type" value="Genomic_DNA"/>
</dbReference>
<evidence type="ECO:0000259" key="5">
    <source>
        <dbReference type="PROSITE" id="PS50937"/>
    </source>
</evidence>
<keyword evidence="2 6" id="KW-0238">DNA-binding</keyword>
<dbReference type="InterPro" id="IPR047057">
    <property type="entry name" value="MerR_fam"/>
</dbReference>
<dbReference type="InterPro" id="IPR000551">
    <property type="entry name" value="MerR-type_HTH_dom"/>
</dbReference>
<keyword evidence="1" id="KW-0805">Transcription regulation</keyword>
<dbReference type="PANTHER" id="PTHR30204:SF94">
    <property type="entry name" value="HEAVY METAL-DEPENDENT TRANSCRIPTIONAL REGULATOR HI_0293-RELATED"/>
    <property type="match status" value="1"/>
</dbReference>
<dbReference type="CDD" id="cd00592">
    <property type="entry name" value="HTH_MerR-like"/>
    <property type="match status" value="1"/>
</dbReference>
<feature type="coiled-coil region" evidence="4">
    <location>
        <begin position="76"/>
        <end position="107"/>
    </location>
</feature>
<dbReference type="RefSeq" id="WP_307336460.1">
    <property type="nucleotide sequence ID" value="NZ_JAUSUD010000001.1"/>
</dbReference>
<keyword evidence="4" id="KW-0175">Coiled coil</keyword>
<evidence type="ECO:0000256" key="4">
    <source>
        <dbReference type="SAM" id="Coils"/>
    </source>
</evidence>
<dbReference type="Gene3D" id="1.10.1660.10">
    <property type="match status" value="1"/>
</dbReference>
<comment type="caution">
    <text evidence="6">The sequence shown here is derived from an EMBL/GenBank/DDBJ whole genome shotgun (WGS) entry which is preliminary data.</text>
</comment>
<gene>
    <name evidence="6" type="ORF">J2S19_000443</name>
</gene>
<reference evidence="6 7" key="1">
    <citation type="submission" date="2023-07" db="EMBL/GenBank/DDBJ databases">
        <title>Genomic Encyclopedia of Type Strains, Phase IV (KMG-IV): sequencing the most valuable type-strain genomes for metagenomic binning, comparative biology and taxonomic classification.</title>
        <authorList>
            <person name="Goeker M."/>
        </authorList>
    </citation>
    <scope>NUCLEOTIDE SEQUENCE [LARGE SCALE GENOMIC DNA]</scope>
    <source>
        <strain evidence="6 7">DSM 29005</strain>
    </source>
</reference>
<evidence type="ECO:0000313" key="7">
    <source>
        <dbReference type="Proteomes" id="UP001234495"/>
    </source>
</evidence>
<organism evidence="6 7">
    <name type="scientific">Metabacillus malikii</name>
    <dbReference type="NCBI Taxonomy" id="1504265"/>
    <lineage>
        <taxon>Bacteria</taxon>
        <taxon>Bacillati</taxon>
        <taxon>Bacillota</taxon>
        <taxon>Bacilli</taxon>
        <taxon>Bacillales</taxon>
        <taxon>Bacillaceae</taxon>
        <taxon>Metabacillus</taxon>
    </lineage>
</organism>
<accession>A0ABT9ZAC8</accession>
<dbReference type="GO" id="GO:0003677">
    <property type="term" value="F:DNA binding"/>
    <property type="evidence" value="ECO:0007669"/>
    <property type="project" value="UniProtKB-KW"/>
</dbReference>
<feature type="domain" description="HTH merR-type" evidence="5">
    <location>
        <begin position="1"/>
        <end position="71"/>
    </location>
</feature>
<dbReference type="PROSITE" id="PS50937">
    <property type="entry name" value="HTH_MERR_2"/>
    <property type="match status" value="1"/>
</dbReference>
<proteinExistence type="predicted"/>
<keyword evidence="7" id="KW-1185">Reference proteome</keyword>
<dbReference type="InterPro" id="IPR009061">
    <property type="entry name" value="DNA-bd_dom_put_sf"/>
</dbReference>
<evidence type="ECO:0000256" key="2">
    <source>
        <dbReference type="ARBA" id="ARBA00023125"/>
    </source>
</evidence>
<sequence length="122" mass="14178">MKISEVAEAIDLPISTIRYYDKIGIIPDEYVQRDENNYRNYAIEVVHHLQVVKNCIAAGFSIHEIQAMISRESLSKDEQTDILKQKIRNIEEAQKRLEESKQSLYEIIDLDIVCESGFGKYK</sequence>
<dbReference type="Proteomes" id="UP001234495">
    <property type="component" value="Unassembled WGS sequence"/>
</dbReference>
<name>A0ABT9ZAC8_9BACI</name>
<dbReference type="PANTHER" id="PTHR30204">
    <property type="entry name" value="REDOX-CYCLING DRUG-SENSING TRANSCRIPTIONAL ACTIVATOR SOXR"/>
    <property type="match status" value="1"/>
</dbReference>
<evidence type="ECO:0000313" key="6">
    <source>
        <dbReference type="EMBL" id="MDQ0229193.1"/>
    </source>
</evidence>
<dbReference type="SUPFAM" id="SSF46955">
    <property type="entry name" value="Putative DNA-binding domain"/>
    <property type="match status" value="1"/>
</dbReference>
<evidence type="ECO:0000256" key="1">
    <source>
        <dbReference type="ARBA" id="ARBA00023015"/>
    </source>
</evidence>
<protein>
    <submittedName>
        <fullName evidence="6">DNA-binding transcriptional MerR regulator</fullName>
    </submittedName>
</protein>
<dbReference type="Pfam" id="PF13411">
    <property type="entry name" value="MerR_1"/>
    <property type="match status" value="1"/>
</dbReference>
<dbReference type="SMART" id="SM00422">
    <property type="entry name" value="HTH_MERR"/>
    <property type="match status" value="1"/>
</dbReference>
<evidence type="ECO:0000256" key="3">
    <source>
        <dbReference type="ARBA" id="ARBA00023163"/>
    </source>
</evidence>
<keyword evidence="3" id="KW-0804">Transcription</keyword>